<dbReference type="PANTHER" id="PTHR30386:SF19">
    <property type="entry name" value="MULTIDRUG EXPORT PROTEIN EMRA-RELATED"/>
    <property type="match status" value="1"/>
</dbReference>
<dbReference type="Pfam" id="PF25963">
    <property type="entry name" value="Beta-barrel_AAEA"/>
    <property type="match status" value="1"/>
</dbReference>
<evidence type="ECO:0000256" key="3">
    <source>
        <dbReference type="SAM" id="Phobius"/>
    </source>
</evidence>
<evidence type="ECO:0000259" key="5">
    <source>
        <dbReference type="Pfam" id="PF25963"/>
    </source>
</evidence>
<dbReference type="Proteomes" id="UP000570166">
    <property type="component" value="Unassembled WGS sequence"/>
</dbReference>
<dbReference type="Gene3D" id="2.40.50.100">
    <property type="match status" value="1"/>
</dbReference>
<evidence type="ECO:0000256" key="1">
    <source>
        <dbReference type="ARBA" id="ARBA00004196"/>
    </source>
</evidence>
<dbReference type="InterPro" id="IPR058625">
    <property type="entry name" value="MdtA-like_BSH"/>
</dbReference>
<gene>
    <name evidence="6" type="ORF">HZF05_00755</name>
</gene>
<organism evidence="6 7">
    <name type="scientific">Sphingomonas chungangi</name>
    <dbReference type="NCBI Taxonomy" id="2683589"/>
    <lineage>
        <taxon>Bacteria</taxon>
        <taxon>Pseudomonadati</taxon>
        <taxon>Pseudomonadota</taxon>
        <taxon>Alphaproteobacteria</taxon>
        <taxon>Sphingomonadales</taxon>
        <taxon>Sphingomonadaceae</taxon>
        <taxon>Sphingomonas</taxon>
    </lineage>
</organism>
<protein>
    <submittedName>
        <fullName evidence="6">HlyD family secretion protein</fullName>
    </submittedName>
</protein>
<dbReference type="Gene3D" id="1.10.287.470">
    <property type="entry name" value="Helix hairpin bin"/>
    <property type="match status" value="1"/>
</dbReference>
<keyword evidence="2" id="KW-0175">Coiled coil</keyword>
<proteinExistence type="predicted"/>
<keyword evidence="7" id="KW-1185">Reference proteome</keyword>
<comment type="caution">
    <text evidence="6">The sequence shown here is derived from an EMBL/GenBank/DDBJ whole genome shotgun (WGS) entry which is preliminary data.</text>
</comment>
<comment type="subcellular location">
    <subcellularLocation>
        <location evidence="1">Cell envelope</location>
    </subcellularLocation>
</comment>
<feature type="transmembrane region" description="Helical" evidence="3">
    <location>
        <begin position="45"/>
        <end position="64"/>
    </location>
</feature>
<dbReference type="Pfam" id="PF25917">
    <property type="entry name" value="BSH_RND"/>
    <property type="match status" value="1"/>
</dbReference>
<evidence type="ECO:0000313" key="7">
    <source>
        <dbReference type="Proteomes" id="UP000570166"/>
    </source>
</evidence>
<sequence>MALDDRSGDHEVDAPAEMIAAPIAAAEPMPAAPTRTRRQRMRGPLLIAAPIAALIFVLFVYLHGGRYETTDNAYFQSGLGAVAANVSGQVIAVEVHDNQRVKAGQVLFRIDPAPFQATVDEAEAALADARTQVSSLQANYAQGQAELKAAQDQLAYAEREAARQKALLAEGISSQAQYDQARLAAQTAAQGIETSRQKNASVAATLSGRVDGPIETQPAIKRAQAALDRARLDLSYTVVRAKQDGIVTKVDQLQVGDYVAAAKPVFTLAGTRIWIEANFKESQLDHMRIGQQATVEVDAFPDLKLTGHVVSFSPGTGNSFALLPPENATGNWVKVVQRLPVELDIDNPPADVPLHAGLSVEVTVDTGHRRHLFGSATGTPPAGR</sequence>
<dbReference type="InterPro" id="IPR058634">
    <property type="entry name" value="AaeA-lik-b-barrel"/>
</dbReference>
<dbReference type="RefSeq" id="WP_160365213.1">
    <property type="nucleotide sequence ID" value="NZ_JACEIB010000001.1"/>
</dbReference>
<evidence type="ECO:0000259" key="4">
    <source>
        <dbReference type="Pfam" id="PF25917"/>
    </source>
</evidence>
<name>A0A838KZV3_9SPHN</name>
<evidence type="ECO:0000256" key="2">
    <source>
        <dbReference type="SAM" id="Coils"/>
    </source>
</evidence>
<dbReference type="Gene3D" id="2.40.30.170">
    <property type="match status" value="1"/>
</dbReference>
<feature type="domain" description="Multidrug resistance protein MdtA-like barrel-sandwich hybrid" evidence="4">
    <location>
        <begin position="82"/>
        <end position="265"/>
    </location>
</feature>
<dbReference type="GO" id="GO:0055085">
    <property type="term" value="P:transmembrane transport"/>
    <property type="evidence" value="ECO:0007669"/>
    <property type="project" value="InterPro"/>
</dbReference>
<feature type="coiled-coil region" evidence="2">
    <location>
        <begin position="119"/>
        <end position="167"/>
    </location>
</feature>
<keyword evidence="3" id="KW-1133">Transmembrane helix</keyword>
<dbReference type="AlphaFoldDB" id="A0A838KZV3"/>
<reference evidence="6 7" key="1">
    <citation type="submission" date="2020-07" db="EMBL/GenBank/DDBJ databases">
        <authorList>
            <person name="Sun Q."/>
        </authorList>
    </citation>
    <scope>NUCLEOTIDE SEQUENCE [LARGE SCALE GENOMIC DNA]</scope>
    <source>
        <strain evidence="6 7">CGMCC 1.13654</strain>
    </source>
</reference>
<keyword evidence="3" id="KW-0472">Membrane</keyword>
<dbReference type="SUPFAM" id="SSF111369">
    <property type="entry name" value="HlyD-like secretion proteins"/>
    <property type="match status" value="2"/>
</dbReference>
<accession>A0A838KZV3</accession>
<dbReference type="PANTHER" id="PTHR30386">
    <property type="entry name" value="MEMBRANE FUSION SUBUNIT OF EMRAB-TOLC MULTIDRUG EFFLUX PUMP"/>
    <property type="match status" value="1"/>
</dbReference>
<evidence type="ECO:0000313" key="6">
    <source>
        <dbReference type="EMBL" id="MBA2932611.1"/>
    </source>
</evidence>
<keyword evidence="3" id="KW-0812">Transmembrane</keyword>
<dbReference type="InterPro" id="IPR050739">
    <property type="entry name" value="MFP"/>
</dbReference>
<dbReference type="EMBL" id="JACEIB010000001">
    <property type="protein sequence ID" value="MBA2932611.1"/>
    <property type="molecule type" value="Genomic_DNA"/>
</dbReference>
<feature type="domain" description="p-hydroxybenzoic acid efflux pump subunit AaeA-like beta-barrel" evidence="5">
    <location>
        <begin position="274"/>
        <end position="364"/>
    </location>
</feature>
<dbReference type="GO" id="GO:0030313">
    <property type="term" value="C:cell envelope"/>
    <property type="evidence" value="ECO:0007669"/>
    <property type="project" value="UniProtKB-SubCell"/>
</dbReference>